<keyword evidence="2" id="KW-0479">Metal-binding</keyword>
<evidence type="ECO:0000259" key="7">
    <source>
        <dbReference type="Pfam" id="PF14464"/>
    </source>
</evidence>
<keyword evidence="4" id="KW-0862">Zinc</keyword>
<sequence length="206" mass="22632">MSIDEAIQRAFPLVAVPTASATPPATCSGMRFLAGRSGVYREINLPWIRMVHCVAPSSLPLPYGGVDECIELRCGSIPGHLIRSFMEDAKKAFPHEAAAAFLWNDQTFQWRYARRESLFASSDALRYAEVTPWEGEHLVVDVHSHGRHDAFFSEEDDRDDAGAMKISLVVGNLDRELPSSKMRLCMAGHTIQPAFLGADGTVGLAT</sequence>
<organism evidence="8 9">
    <name type="scientific">Ramlibacter albus</name>
    <dbReference type="NCBI Taxonomy" id="2079448"/>
    <lineage>
        <taxon>Bacteria</taxon>
        <taxon>Pseudomonadati</taxon>
        <taxon>Pseudomonadota</taxon>
        <taxon>Betaproteobacteria</taxon>
        <taxon>Burkholderiales</taxon>
        <taxon>Comamonadaceae</taxon>
        <taxon>Ramlibacter</taxon>
    </lineage>
</organism>
<dbReference type="SUPFAM" id="SSF102712">
    <property type="entry name" value="JAB1/MPN domain"/>
    <property type="match status" value="1"/>
</dbReference>
<proteinExistence type="predicted"/>
<evidence type="ECO:0000256" key="2">
    <source>
        <dbReference type="ARBA" id="ARBA00022723"/>
    </source>
</evidence>
<comment type="caution">
    <text evidence="8">The sequence shown here is derived from an EMBL/GenBank/DDBJ whole genome shotgun (WGS) entry which is preliminary data.</text>
</comment>
<dbReference type="EMBL" id="JACORU010000011">
    <property type="protein sequence ID" value="MBC5767595.1"/>
    <property type="molecule type" value="Genomic_DNA"/>
</dbReference>
<evidence type="ECO:0000259" key="6">
    <source>
        <dbReference type="Pfam" id="PF09436"/>
    </source>
</evidence>
<protein>
    <submittedName>
        <fullName evidence="8">PRTRC system protein A</fullName>
    </submittedName>
</protein>
<keyword evidence="5" id="KW-0482">Metalloprotease</keyword>
<evidence type="ECO:0000313" key="9">
    <source>
        <dbReference type="Proteomes" id="UP000596827"/>
    </source>
</evidence>
<dbReference type="InterPro" id="IPR022499">
    <property type="entry name" value="PRTRC_protein-A"/>
</dbReference>
<feature type="domain" description="DUF2016" evidence="6">
    <location>
        <begin position="2"/>
        <end position="73"/>
    </location>
</feature>
<keyword evidence="9" id="KW-1185">Reference proteome</keyword>
<accession>A0A923MBH7</accession>
<dbReference type="GO" id="GO:0046872">
    <property type="term" value="F:metal ion binding"/>
    <property type="evidence" value="ECO:0007669"/>
    <property type="project" value="UniProtKB-KW"/>
</dbReference>
<dbReference type="Pfam" id="PF09436">
    <property type="entry name" value="DUF2016"/>
    <property type="match status" value="1"/>
</dbReference>
<dbReference type="Proteomes" id="UP000596827">
    <property type="component" value="Unassembled WGS sequence"/>
</dbReference>
<evidence type="ECO:0000256" key="3">
    <source>
        <dbReference type="ARBA" id="ARBA00022801"/>
    </source>
</evidence>
<evidence type="ECO:0000256" key="4">
    <source>
        <dbReference type="ARBA" id="ARBA00022833"/>
    </source>
</evidence>
<gene>
    <name evidence="8" type="ORF">H8R02_24230</name>
</gene>
<evidence type="ECO:0000256" key="5">
    <source>
        <dbReference type="ARBA" id="ARBA00023049"/>
    </source>
</evidence>
<evidence type="ECO:0000256" key="1">
    <source>
        <dbReference type="ARBA" id="ARBA00022670"/>
    </source>
</evidence>
<keyword evidence="1" id="KW-0645">Protease</keyword>
<dbReference type="InterPro" id="IPR018560">
    <property type="entry name" value="DUF2016"/>
</dbReference>
<name>A0A923MBH7_9BURK</name>
<dbReference type="RefSeq" id="WP_187084078.1">
    <property type="nucleotide sequence ID" value="NZ_JACORU010000011.1"/>
</dbReference>
<feature type="domain" description="JAB" evidence="7">
    <location>
        <begin position="80"/>
        <end position="173"/>
    </location>
</feature>
<dbReference type="NCBIfam" id="TIGR03735">
    <property type="entry name" value="PRTRC_A"/>
    <property type="match status" value="1"/>
</dbReference>
<dbReference type="InterPro" id="IPR028090">
    <property type="entry name" value="JAB_dom_prok"/>
</dbReference>
<dbReference type="Pfam" id="PF14464">
    <property type="entry name" value="Prok-JAB"/>
    <property type="match status" value="1"/>
</dbReference>
<dbReference type="AlphaFoldDB" id="A0A923MBH7"/>
<reference evidence="8" key="1">
    <citation type="submission" date="2020-08" db="EMBL/GenBank/DDBJ databases">
        <title>Ramlibacter sp. GTP1 16S ribosomal RNA gene genome sequencing and assembly.</title>
        <authorList>
            <person name="Kang M."/>
        </authorList>
    </citation>
    <scope>NUCLEOTIDE SEQUENCE</scope>
    <source>
        <strain evidence="8">GTP1</strain>
    </source>
</reference>
<keyword evidence="3" id="KW-0378">Hydrolase</keyword>
<dbReference type="GO" id="GO:0006508">
    <property type="term" value="P:proteolysis"/>
    <property type="evidence" value="ECO:0007669"/>
    <property type="project" value="UniProtKB-KW"/>
</dbReference>
<dbReference type="GO" id="GO:0008237">
    <property type="term" value="F:metallopeptidase activity"/>
    <property type="evidence" value="ECO:0007669"/>
    <property type="project" value="UniProtKB-KW"/>
</dbReference>
<evidence type="ECO:0000313" key="8">
    <source>
        <dbReference type="EMBL" id="MBC5767595.1"/>
    </source>
</evidence>